<dbReference type="HOGENOM" id="CLU_013615_0_1_10"/>
<dbReference type="GO" id="GO:0003755">
    <property type="term" value="F:peptidyl-prolyl cis-trans isomerase activity"/>
    <property type="evidence" value="ECO:0007669"/>
    <property type="project" value="UniProtKB-UniRule"/>
</dbReference>
<dbReference type="InterPro" id="IPR000774">
    <property type="entry name" value="PPIase_FKBP_N"/>
</dbReference>
<dbReference type="Pfam" id="PF00254">
    <property type="entry name" value="FKBP_C"/>
    <property type="match status" value="1"/>
</dbReference>
<evidence type="ECO:0000256" key="6">
    <source>
        <dbReference type="RuleBase" id="RU003915"/>
    </source>
</evidence>
<dbReference type="PROSITE" id="PS50059">
    <property type="entry name" value="FKBP_PPIASE"/>
    <property type="match status" value="1"/>
</dbReference>
<evidence type="ECO:0000256" key="7">
    <source>
        <dbReference type="SAM" id="Coils"/>
    </source>
</evidence>
<gene>
    <name evidence="10" type="ORF">HMPREF9134_00882</name>
</gene>
<evidence type="ECO:0000313" key="11">
    <source>
        <dbReference type="Proteomes" id="UP000010408"/>
    </source>
</evidence>
<dbReference type="SUPFAM" id="SSF54534">
    <property type="entry name" value="FKBP-like"/>
    <property type="match status" value="1"/>
</dbReference>
<feature type="compositionally biased region" description="Basic residues" evidence="8">
    <location>
        <begin position="257"/>
        <end position="268"/>
    </location>
</feature>
<dbReference type="InterPro" id="IPR046357">
    <property type="entry name" value="PPIase_dom_sf"/>
</dbReference>
<evidence type="ECO:0000259" key="9">
    <source>
        <dbReference type="PROSITE" id="PS50059"/>
    </source>
</evidence>
<dbReference type="Gene3D" id="3.10.50.40">
    <property type="match status" value="1"/>
</dbReference>
<proteinExistence type="inferred from homology"/>
<dbReference type="PANTHER" id="PTHR43811:SF19">
    <property type="entry name" value="39 KDA FK506-BINDING NUCLEAR PROTEIN"/>
    <property type="match status" value="1"/>
</dbReference>
<accession>L1NE01</accession>
<comment type="catalytic activity">
    <reaction evidence="1 5 6">
        <text>[protein]-peptidylproline (omega=180) = [protein]-peptidylproline (omega=0)</text>
        <dbReference type="Rhea" id="RHEA:16237"/>
        <dbReference type="Rhea" id="RHEA-COMP:10747"/>
        <dbReference type="Rhea" id="RHEA-COMP:10748"/>
        <dbReference type="ChEBI" id="CHEBI:83833"/>
        <dbReference type="ChEBI" id="CHEBI:83834"/>
        <dbReference type="EC" id="5.2.1.8"/>
    </reaction>
</comment>
<dbReference type="EC" id="5.2.1.8" evidence="6"/>
<evidence type="ECO:0000256" key="8">
    <source>
        <dbReference type="SAM" id="MobiDB-lite"/>
    </source>
</evidence>
<evidence type="ECO:0000256" key="5">
    <source>
        <dbReference type="PROSITE-ProRule" id="PRU00277"/>
    </source>
</evidence>
<evidence type="ECO:0000256" key="4">
    <source>
        <dbReference type="ARBA" id="ARBA00023235"/>
    </source>
</evidence>
<dbReference type="InterPro" id="IPR036944">
    <property type="entry name" value="PPIase_FKBP_N_sf"/>
</dbReference>
<evidence type="ECO:0000256" key="3">
    <source>
        <dbReference type="ARBA" id="ARBA00023110"/>
    </source>
</evidence>
<keyword evidence="4 5" id="KW-0413">Isomerase</keyword>
<dbReference type="GO" id="GO:0006457">
    <property type="term" value="P:protein folding"/>
    <property type="evidence" value="ECO:0007669"/>
    <property type="project" value="InterPro"/>
</dbReference>
<keyword evidence="3 5" id="KW-0697">Rotamase</keyword>
<dbReference type="eggNOG" id="COG0545">
    <property type="taxonomic scope" value="Bacteria"/>
</dbReference>
<dbReference type="EMBL" id="AMEQ01000025">
    <property type="protein sequence ID" value="EKY01505.1"/>
    <property type="molecule type" value="Genomic_DNA"/>
</dbReference>
<evidence type="ECO:0000256" key="2">
    <source>
        <dbReference type="ARBA" id="ARBA00006577"/>
    </source>
</evidence>
<comment type="similarity">
    <text evidence="2 6">Belongs to the FKBP-type PPIase family.</text>
</comment>
<dbReference type="PANTHER" id="PTHR43811">
    <property type="entry name" value="FKBP-TYPE PEPTIDYL-PROLYL CIS-TRANS ISOMERASE FKPA"/>
    <property type="match status" value="1"/>
</dbReference>
<dbReference type="PATRIC" id="fig|1127696.3.peg.803"/>
<dbReference type="PROSITE" id="PS51257">
    <property type="entry name" value="PROKAR_LIPOPROTEIN"/>
    <property type="match status" value="1"/>
</dbReference>
<feature type="coiled-coil region" evidence="7">
    <location>
        <begin position="85"/>
        <end position="112"/>
    </location>
</feature>
<reference evidence="10 11" key="1">
    <citation type="submission" date="2012-05" db="EMBL/GenBank/DDBJ databases">
        <authorList>
            <person name="Weinstock G."/>
            <person name="Sodergren E."/>
            <person name="Lobos E.A."/>
            <person name="Fulton L."/>
            <person name="Fulton R."/>
            <person name="Courtney L."/>
            <person name="Fronick C."/>
            <person name="O'Laughlin M."/>
            <person name="Godfrey J."/>
            <person name="Wilson R.M."/>
            <person name="Miner T."/>
            <person name="Farmer C."/>
            <person name="Delehaunty K."/>
            <person name="Cordes M."/>
            <person name="Minx P."/>
            <person name="Tomlinson C."/>
            <person name="Chen J."/>
            <person name="Wollam A."/>
            <person name="Pepin K.H."/>
            <person name="Bhonagiri V."/>
            <person name="Zhang X."/>
            <person name="Suruliraj S."/>
            <person name="Warren W."/>
            <person name="Mitreva M."/>
            <person name="Mardis E.R."/>
            <person name="Wilson R.K."/>
        </authorList>
    </citation>
    <scope>NUCLEOTIDE SEQUENCE [LARGE SCALE GENOMIC DNA]</scope>
    <source>
        <strain evidence="10 11">F0037</strain>
    </source>
</reference>
<keyword evidence="7" id="KW-0175">Coiled coil</keyword>
<dbReference type="AlphaFoldDB" id="L1NE01"/>
<dbReference type="RefSeq" id="WP_005469256.1">
    <property type="nucleotide sequence ID" value="NZ_KB291046.1"/>
</dbReference>
<name>L1NE01_9PORP</name>
<dbReference type="Gene3D" id="1.10.287.460">
    <property type="entry name" value="Peptidyl-prolyl cis-trans isomerase, FKBP-type, N-terminal domain"/>
    <property type="match status" value="1"/>
</dbReference>
<dbReference type="Proteomes" id="UP000010408">
    <property type="component" value="Unassembled WGS sequence"/>
</dbReference>
<evidence type="ECO:0000313" key="10">
    <source>
        <dbReference type="EMBL" id="EKY01505.1"/>
    </source>
</evidence>
<comment type="caution">
    <text evidence="10">The sequence shown here is derived from an EMBL/GenBank/DDBJ whole genome shotgun (WGS) entry which is preliminary data.</text>
</comment>
<sequence>MKKHQLSLLLVGGLSLTFGACSTRTKVRSVGLQSRQDSIAYAFGVLNGEAFSSAVKEVPGDTLNRAQVVQGFSDIFLGKEVRLSAKDARLLFERYHQELRDKEAKKQLAEADSVMNANQRKEGVKVTESGLQWRVLRAGQGAHPTEQDTVVVHYKGQLADGKVFDSTYKTGEPATFALNQVIPGWAEAVALMNKGAKYEFLLPPSIAYGARGAGNMIPPNAPLFFEIELVDIKPFVKAEEATTTNEGKAPTEPKQGIKIKKKAPRAKR</sequence>
<dbReference type="InterPro" id="IPR001179">
    <property type="entry name" value="PPIase_FKBP_dom"/>
</dbReference>
<organism evidence="10 11">
    <name type="scientific">Porphyromonas catoniae F0037</name>
    <dbReference type="NCBI Taxonomy" id="1127696"/>
    <lineage>
        <taxon>Bacteria</taxon>
        <taxon>Pseudomonadati</taxon>
        <taxon>Bacteroidota</taxon>
        <taxon>Bacteroidia</taxon>
        <taxon>Bacteroidales</taxon>
        <taxon>Porphyromonadaceae</taxon>
        <taxon>Porphyromonas</taxon>
    </lineage>
</organism>
<dbReference type="Pfam" id="PF01346">
    <property type="entry name" value="FKBP_N"/>
    <property type="match status" value="1"/>
</dbReference>
<dbReference type="STRING" id="1127696.HMPREF9134_00882"/>
<evidence type="ECO:0000256" key="1">
    <source>
        <dbReference type="ARBA" id="ARBA00000971"/>
    </source>
</evidence>
<feature type="region of interest" description="Disordered" evidence="8">
    <location>
        <begin position="240"/>
        <end position="268"/>
    </location>
</feature>
<protein>
    <recommendedName>
        <fullName evidence="6">Peptidyl-prolyl cis-trans isomerase</fullName>
        <ecNumber evidence="6">5.2.1.8</ecNumber>
    </recommendedName>
</protein>
<feature type="domain" description="PPIase FKBP-type" evidence="9">
    <location>
        <begin position="147"/>
        <end position="233"/>
    </location>
</feature>